<dbReference type="InterPro" id="IPR043461">
    <property type="entry name" value="LpxH-like"/>
</dbReference>
<dbReference type="SUPFAM" id="SSF56300">
    <property type="entry name" value="Metallo-dependent phosphatases"/>
    <property type="match status" value="1"/>
</dbReference>
<keyword evidence="8" id="KW-1185">Reference proteome</keyword>
<evidence type="ECO:0000313" key="8">
    <source>
        <dbReference type="Proteomes" id="UP001155241"/>
    </source>
</evidence>
<reference evidence="7" key="1">
    <citation type="submission" date="2022-06" db="EMBL/GenBank/DDBJ databases">
        <title>Aeoliella straminimaris, a novel planctomycete from sediments.</title>
        <authorList>
            <person name="Vitorino I.R."/>
            <person name="Lage O.M."/>
        </authorList>
    </citation>
    <scope>NUCLEOTIDE SEQUENCE</scope>
    <source>
        <strain evidence="7">ICT_H6.2</strain>
    </source>
</reference>
<evidence type="ECO:0000256" key="1">
    <source>
        <dbReference type="ARBA" id="ARBA00022475"/>
    </source>
</evidence>
<evidence type="ECO:0000256" key="2">
    <source>
        <dbReference type="ARBA" id="ARBA00022519"/>
    </source>
</evidence>
<protein>
    <submittedName>
        <fullName evidence="7">UDP-2,3-diacylglucosamine diphosphatase</fullName>
    </submittedName>
</protein>
<dbReference type="Proteomes" id="UP001155241">
    <property type="component" value="Unassembled WGS sequence"/>
</dbReference>
<dbReference type="GO" id="GO:0046872">
    <property type="term" value="F:metal ion binding"/>
    <property type="evidence" value="ECO:0007669"/>
    <property type="project" value="UniProtKB-KW"/>
</dbReference>
<sequence length="297" mass="33914">MTTIARPNIATPSFNVGMLPAQGSGSYPIAAEPVRSLFISDVHLGSKHTQAEAFLELLERYEPEHLYIVGDFIDGWKLKRRWRWKACYDRILHRLMSLKRCGTKIYYTPGNHDEFLRNFIADYGIVDMRNEFVHQAADGRRFLVTHGDKFDKVEQSMPWLSLVGAYAYDNLLSINYWLNWARGKKHNRYAFCGMVKRNVKRLVKHVSDFEGQLIEAAAERRCFGIICGHIHTPRIMQLDNLAYLNTGDWVENCTALVEFDDGTFELNRADGRILAQLPAAKVEASELDESAAGVLIA</sequence>
<name>A0A9X2FFR2_9BACT</name>
<keyword evidence="3" id="KW-0479">Metal-binding</keyword>
<dbReference type="GO" id="GO:0016020">
    <property type="term" value="C:membrane"/>
    <property type="evidence" value="ECO:0007669"/>
    <property type="project" value="GOC"/>
</dbReference>
<feature type="domain" description="Calcineurin-like phosphoesterase" evidence="6">
    <location>
        <begin position="35"/>
        <end position="232"/>
    </location>
</feature>
<evidence type="ECO:0000256" key="5">
    <source>
        <dbReference type="ARBA" id="ARBA00023211"/>
    </source>
</evidence>
<evidence type="ECO:0000256" key="4">
    <source>
        <dbReference type="ARBA" id="ARBA00023136"/>
    </source>
</evidence>
<dbReference type="Gene3D" id="3.60.21.10">
    <property type="match status" value="1"/>
</dbReference>
<dbReference type="Pfam" id="PF00149">
    <property type="entry name" value="Metallophos"/>
    <property type="match status" value="1"/>
</dbReference>
<evidence type="ECO:0000259" key="6">
    <source>
        <dbReference type="Pfam" id="PF00149"/>
    </source>
</evidence>
<gene>
    <name evidence="7" type="ORF">NG895_26190</name>
</gene>
<dbReference type="CDD" id="cd07398">
    <property type="entry name" value="MPP_YbbF-LpxH"/>
    <property type="match status" value="1"/>
</dbReference>
<keyword evidence="4" id="KW-0472">Membrane</keyword>
<keyword evidence="2" id="KW-0997">Cell inner membrane</keyword>
<evidence type="ECO:0000313" key="7">
    <source>
        <dbReference type="EMBL" id="MCO6047408.1"/>
    </source>
</evidence>
<dbReference type="AlphaFoldDB" id="A0A9X2FFR2"/>
<dbReference type="GO" id="GO:0008758">
    <property type="term" value="F:UDP-2,3-diacylglucosamine hydrolase activity"/>
    <property type="evidence" value="ECO:0007669"/>
    <property type="project" value="TreeGrafter"/>
</dbReference>
<organism evidence="7 8">
    <name type="scientific">Aeoliella straminimaris</name>
    <dbReference type="NCBI Taxonomy" id="2954799"/>
    <lineage>
        <taxon>Bacteria</taxon>
        <taxon>Pseudomonadati</taxon>
        <taxon>Planctomycetota</taxon>
        <taxon>Planctomycetia</taxon>
        <taxon>Pirellulales</taxon>
        <taxon>Lacipirellulaceae</taxon>
        <taxon>Aeoliella</taxon>
    </lineage>
</organism>
<keyword evidence="1" id="KW-1003">Cell membrane</keyword>
<dbReference type="EMBL" id="JAMXLR010000092">
    <property type="protein sequence ID" value="MCO6047408.1"/>
    <property type="molecule type" value="Genomic_DNA"/>
</dbReference>
<dbReference type="PANTHER" id="PTHR34990">
    <property type="entry name" value="UDP-2,3-DIACYLGLUCOSAMINE HYDROLASE-RELATED"/>
    <property type="match status" value="1"/>
</dbReference>
<dbReference type="RefSeq" id="WP_252855518.1">
    <property type="nucleotide sequence ID" value="NZ_JAMXLR010000092.1"/>
</dbReference>
<keyword evidence="5" id="KW-0464">Manganese</keyword>
<dbReference type="InterPro" id="IPR029052">
    <property type="entry name" value="Metallo-depent_PP-like"/>
</dbReference>
<accession>A0A9X2FFR2</accession>
<evidence type="ECO:0000256" key="3">
    <source>
        <dbReference type="ARBA" id="ARBA00022723"/>
    </source>
</evidence>
<dbReference type="PANTHER" id="PTHR34990:SF2">
    <property type="entry name" value="BLL8164 PROTEIN"/>
    <property type="match status" value="1"/>
</dbReference>
<dbReference type="GO" id="GO:0009245">
    <property type="term" value="P:lipid A biosynthetic process"/>
    <property type="evidence" value="ECO:0007669"/>
    <property type="project" value="TreeGrafter"/>
</dbReference>
<comment type="caution">
    <text evidence="7">The sequence shown here is derived from an EMBL/GenBank/DDBJ whole genome shotgun (WGS) entry which is preliminary data.</text>
</comment>
<dbReference type="InterPro" id="IPR004843">
    <property type="entry name" value="Calcineurin-like_PHP"/>
</dbReference>
<proteinExistence type="predicted"/>